<proteinExistence type="predicted"/>
<evidence type="ECO:0000313" key="3">
    <source>
        <dbReference type="Proteomes" id="UP000799764"/>
    </source>
</evidence>
<feature type="compositionally biased region" description="Polar residues" evidence="1">
    <location>
        <begin position="624"/>
        <end position="634"/>
    </location>
</feature>
<name>A0A9P4UIT9_9PLEO</name>
<feature type="compositionally biased region" description="Low complexity" evidence="1">
    <location>
        <begin position="206"/>
        <end position="216"/>
    </location>
</feature>
<feature type="region of interest" description="Disordered" evidence="1">
    <location>
        <begin position="188"/>
        <end position="304"/>
    </location>
</feature>
<dbReference type="AlphaFoldDB" id="A0A9P4UIT9"/>
<feature type="compositionally biased region" description="Polar residues" evidence="1">
    <location>
        <begin position="975"/>
        <end position="998"/>
    </location>
</feature>
<feature type="compositionally biased region" description="Pro residues" evidence="1">
    <location>
        <begin position="193"/>
        <end position="205"/>
    </location>
</feature>
<dbReference type="EMBL" id="MU001493">
    <property type="protein sequence ID" value="KAF2450983.1"/>
    <property type="molecule type" value="Genomic_DNA"/>
</dbReference>
<organism evidence="2 3">
    <name type="scientific">Karstenula rhodostoma CBS 690.94</name>
    <dbReference type="NCBI Taxonomy" id="1392251"/>
    <lineage>
        <taxon>Eukaryota</taxon>
        <taxon>Fungi</taxon>
        <taxon>Dikarya</taxon>
        <taxon>Ascomycota</taxon>
        <taxon>Pezizomycotina</taxon>
        <taxon>Dothideomycetes</taxon>
        <taxon>Pleosporomycetidae</taxon>
        <taxon>Pleosporales</taxon>
        <taxon>Massarineae</taxon>
        <taxon>Didymosphaeriaceae</taxon>
        <taxon>Karstenula</taxon>
    </lineage>
</organism>
<feature type="region of interest" description="Disordered" evidence="1">
    <location>
        <begin position="584"/>
        <end position="723"/>
    </location>
</feature>
<reference evidence="2" key="1">
    <citation type="journal article" date="2020" name="Stud. Mycol.">
        <title>101 Dothideomycetes genomes: a test case for predicting lifestyles and emergence of pathogens.</title>
        <authorList>
            <person name="Haridas S."/>
            <person name="Albert R."/>
            <person name="Binder M."/>
            <person name="Bloem J."/>
            <person name="Labutti K."/>
            <person name="Salamov A."/>
            <person name="Andreopoulos B."/>
            <person name="Baker S."/>
            <person name="Barry K."/>
            <person name="Bills G."/>
            <person name="Bluhm B."/>
            <person name="Cannon C."/>
            <person name="Castanera R."/>
            <person name="Culley D."/>
            <person name="Daum C."/>
            <person name="Ezra D."/>
            <person name="Gonzalez J."/>
            <person name="Henrissat B."/>
            <person name="Kuo A."/>
            <person name="Liang C."/>
            <person name="Lipzen A."/>
            <person name="Lutzoni F."/>
            <person name="Magnuson J."/>
            <person name="Mondo S."/>
            <person name="Nolan M."/>
            <person name="Ohm R."/>
            <person name="Pangilinan J."/>
            <person name="Park H.-J."/>
            <person name="Ramirez L."/>
            <person name="Alfaro M."/>
            <person name="Sun H."/>
            <person name="Tritt A."/>
            <person name="Yoshinaga Y."/>
            <person name="Zwiers L.-H."/>
            <person name="Turgeon B."/>
            <person name="Goodwin S."/>
            <person name="Spatafora J."/>
            <person name="Crous P."/>
            <person name="Grigoriev I."/>
        </authorList>
    </citation>
    <scope>NUCLEOTIDE SEQUENCE</scope>
    <source>
        <strain evidence="2">CBS 690.94</strain>
    </source>
</reference>
<dbReference type="OrthoDB" id="3798108at2759"/>
<protein>
    <submittedName>
        <fullName evidence="2">Uncharacterized protein</fullName>
    </submittedName>
</protein>
<feature type="compositionally biased region" description="Polar residues" evidence="1">
    <location>
        <begin position="795"/>
        <end position="809"/>
    </location>
</feature>
<dbReference type="Proteomes" id="UP000799764">
    <property type="component" value="Unassembled WGS sequence"/>
</dbReference>
<comment type="caution">
    <text evidence="2">The sequence shown here is derived from an EMBL/GenBank/DDBJ whole genome shotgun (WGS) entry which is preliminary data.</text>
</comment>
<feature type="compositionally biased region" description="Polar residues" evidence="1">
    <location>
        <begin position="706"/>
        <end position="723"/>
    </location>
</feature>
<feature type="compositionally biased region" description="Pro residues" evidence="1">
    <location>
        <begin position="260"/>
        <end position="280"/>
    </location>
</feature>
<sequence>MSGNMSGNGGSAHVPSHSITTYEELYSLIEQANVRILEQYEAIRPHLAEALRRNTQSARDASLSFRPPLAQDILVDYLWLEFDILQSWNITRMGYVVAFDSEEGRYDIYDDHHSFPLRNAARQANVTVPPRQWLGFRRDRFRGNPNHDHEPFEHSDIVERVLDRVDQEFSDSEWNVIRLHGLEWRFEDQSGPSAPPPRQPVPAVRPPQAAAQSRPVNRPPPPQAAAVHHQAPRAPPHPVTVASQTGPSRLQVPQASSARPVPPVAPRQRPAPPAVLPQPTAPSVNPPVQRAPAQAPAHPGPAALPNPPAIAQPAVGRVPRQHVGLKDAPSPNIPFLPGVNLTLAEIMTFLPNHLRSVDMIDRVHQNTGKYNQKALANMATAHRRDAVSDNFIWNSIVKAEMNKEYRNQGWTAQNHIRPRHPRYVLGSLAVGGMRTLEGVNHARGSVPKYPSNPIPFRNLANNVKHLPVGNDALDLTRCVSWVLQNPGASAQYMFPNDYATVLIIVGGPHAVTNNHLDMAAVGRWDKGTPGSIRAQGNNPQWETECRQHEARYWPAQPNAPAVGQNNAVQAAIPAPANAGAQLGLQAPPQILPPPRAVHGALAPPPGPGRSGMNNRNMLQGVAPASSSSRTSNAFPGTAVPPPGSGSHNGMFGPRAGPLNSGTRKRPRVNHQDDGTSSGADEDASPHQKRVRTQGPDSGHRMGPYYGQNQKHSQPRQHGTGQPSMVDQFRRYGVSLHGYPTGEQTHRHQAVGASVGNSRPTEPQARSEYPDHVPFQPYYTYGYRPYSPARNGRGGYQQTQHAEENPQPQGYSEYAGYAPAQSYDPYISQQYGATATGAHGNQSPAQPGENPQPQGYSGYAGYAPAQPYDPSQDNRYGASASGLGGYQSPAQPVEVLQPQAGPESEQIPIDPRLLNPPAAAPAGRHKRHRPSEEETASSEFDSRKRPRLSPTEDESQNVSEPPRQGASLSVAKLLQGQLQSEIDTTDSFQNNKAGYNTYSEYDDDDLTGENDDDE</sequence>
<dbReference type="PRINTS" id="PR01217">
    <property type="entry name" value="PRICHEXTENSN"/>
</dbReference>
<accession>A0A9P4UIT9</accession>
<feature type="compositionally biased region" description="Acidic residues" evidence="1">
    <location>
        <begin position="999"/>
        <end position="1013"/>
    </location>
</feature>
<evidence type="ECO:0000256" key="1">
    <source>
        <dbReference type="SAM" id="MobiDB-lite"/>
    </source>
</evidence>
<feature type="region of interest" description="Disordered" evidence="1">
    <location>
        <begin position="833"/>
        <end position="1013"/>
    </location>
</feature>
<keyword evidence="3" id="KW-1185">Reference proteome</keyword>
<gene>
    <name evidence="2" type="ORF">P171DRAFT_480032</name>
</gene>
<feature type="compositionally biased region" description="Low complexity" evidence="1">
    <location>
        <begin position="281"/>
        <end position="297"/>
    </location>
</feature>
<feature type="compositionally biased region" description="Polar residues" evidence="1">
    <location>
        <begin position="833"/>
        <end position="854"/>
    </location>
</feature>
<feature type="region of interest" description="Disordered" evidence="1">
    <location>
        <begin position="735"/>
        <end position="815"/>
    </location>
</feature>
<evidence type="ECO:0000313" key="2">
    <source>
        <dbReference type="EMBL" id="KAF2450983.1"/>
    </source>
</evidence>